<feature type="compositionally biased region" description="Polar residues" evidence="1">
    <location>
        <begin position="233"/>
        <end position="247"/>
    </location>
</feature>
<feature type="compositionally biased region" description="Basic residues" evidence="1">
    <location>
        <begin position="142"/>
        <end position="157"/>
    </location>
</feature>
<protein>
    <submittedName>
        <fullName evidence="2">Uncharacterized protein</fullName>
    </submittedName>
</protein>
<dbReference type="Proteomes" id="UP001174934">
    <property type="component" value="Unassembled WGS sequence"/>
</dbReference>
<evidence type="ECO:0000313" key="2">
    <source>
        <dbReference type="EMBL" id="KAK0621508.1"/>
    </source>
</evidence>
<evidence type="ECO:0000313" key="3">
    <source>
        <dbReference type="Proteomes" id="UP001174934"/>
    </source>
</evidence>
<gene>
    <name evidence="2" type="ORF">B0T17DRAFT_617946</name>
</gene>
<name>A0AA39WTU6_9PEZI</name>
<feature type="region of interest" description="Disordered" evidence="1">
    <location>
        <begin position="95"/>
        <end position="199"/>
    </location>
</feature>
<accession>A0AA39WTU6</accession>
<keyword evidence="3" id="KW-1185">Reference proteome</keyword>
<reference evidence="2" key="1">
    <citation type="submission" date="2023-06" db="EMBL/GenBank/DDBJ databases">
        <title>Genome-scale phylogeny and comparative genomics of the fungal order Sordariales.</title>
        <authorList>
            <consortium name="Lawrence Berkeley National Laboratory"/>
            <person name="Hensen N."/>
            <person name="Bonometti L."/>
            <person name="Westerberg I."/>
            <person name="Brannstrom I.O."/>
            <person name="Guillou S."/>
            <person name="Cros-Aarteil S."/>
            <person name="Calhoun S."/>
            <person name="Haridas S."/>
            <person name="Kuo A."/>
            <person name="Mondo S."/>
            <person name="Pangilinan J."/>
            <person name="Riley R."/>
            <person name="LaButti K."/>
            <person name="Andreopoulos B."/>
            <person name="Lipzen A."/>
            <person name="Chen C."/>
            <person name="Yanf M."/>
            <person name="Daum C."/>
            <person name="Ng V."/>
            <person name="Clum A."/>
            <person name="Steindorff A."/>
            <person name="Ohm R."/>
            <person name="Martin F."/>
            <person name="Silar P."/>
            <person name="Natvig D."/>
            <person name="Lalanne C."/>
            <person name="Gautier V."/>
            <person name="Ament-velasquez S.L."/>
            <person name="Kruys A."/>
            <person name="Hutchinson M.I."/>
            <person name="Powell A.J."/>
            <person name="Barry K."/>
            <person name="Miller A.N."/>
            <person name="Grigoriev I.V."/>
            <person name="Debuchy R."/>
            <person name="Gladieux P."/>
            <person name="Thoren M.H."/>
            <person name="Johannesson H."/>
        </authorList>
    </citation>
    <scope>NUCLEOTIDE SEQUENCE</scope>
    <source>
        <strain evidence="2">SMH3391-2</strain>
    </source>
</reference>
<proteinExistence type="predicted"/>
<feature type="compositionally biased region" description="Low complexity" evidence="1">
    <location>
        <begin position="173"/>
        <end position="195"/>
    </location>
</feature>
<dbReference type="EMBL" id="JAULSR010000004">
    <property type="protein sequence ID" value="KAK0621508.1"/>
    <property type="molecule type" value="Genomic_DNA"/>
</dbReference>
<sequence length="544" mass="58468">MSTPFTEDEKRMVLVEMIKASHVDLEWLVHFINYANIVPDWGCMQVPLGRNLNQCYSAATEMLSRPVPRLNLPPLKRGPTNDRDEYVPTIQSSYLARSHAPPPQTYGGSMPPSNPGGQLANIQPRPDGYVPPTAATRETSPARKKIAATGAKRRGRPPKNEMQPRQSGQRYLPPITAAPAPMASSPAAPALSRSPVLGQGGLQHQYSLSAYNQPGSASEGGRETSRQPAANDRQFTPDSIPRTMSQPQGPPILEPNPGRSDERGPTWQRGRDQSQTTQSSAAVAAGAGAGTGAPNPQGQRQQQQTSSSSSSSSIPSMPAAPGPTYATPASIQRSERPQEQQQDRRKGKQQVSSPSSSSIPSMPAAPRPTYATVASIQRSERPRVPPGPPPGSSWGQQQDRRKGRQHVSFRDRSLESVAPQGFPPPVRRTLGSLPRSETTAELLAIPDGAEAPVAAENKSSRGRQRETMTTTTTELELTDGQLYPDDENGKFSRGIAALMEKKDREERGRGDGGGGPTTTSTTTSTTESRAGTDARNRKDKDFTG</sequence>
<comment type="caution">
    <text evidence="2">The sequence shown here is derived from an EMBL/GenBank/DDBJ whole genome shotgun (WGS) entry which is preliminary data.</text>
</comment>
<evidence type="ECO:0000256" key="1">
    <source>
        <dbReference type="SAM" id="MobiDB-lite"/>
    </source>
</evidence>
<feature type="compositionally biased region" description="Low complexity" evidence="1">
    <location>
        <begin position="352"/>
        <end position="368"/>
    </location>
</feature>
<feature type="compositionally biased region" description="Low complexity" evidence="1">
    <location>
        <begin position="517"/>
        <end position="529"/>
    </location>
</feature>
<feature type="compositionally biased region" description="Basic and acidic residues" evidence="1">
    <location>
        <begin position="499"/>
        <end position="510"/>
    </location>
</feature>
<dbReference type="AlphaFoldDB" id="A0AA39WTU6"/>
<feature type="compositionally biased region" description="Basic and acidic residues" evidence="1">
    <location>
        <begin position="333"/>
        <end position="344"/>
    </location>
</feature>
<feature type="compositionally biased region" description="Low complexity" evidence="1">
    <location>
        <begin position="273"/>
        <end position="329"/>
    </location>
</feature>
<feature type="compositionally biased region" description="Basic and acidic residues" evidence="1">
    <location>
        <begin position="530"/>
        <end position="544"/>
    </location>
</feature>
<organism evidence="2 3">
    <name type="scientific">Bombardia bombarda</name>
    <dbReference type="NCBI Taxonomy" id="252184"/>
    <lineage>
        <taxon>Eukaryota</taxon>
        <taxon>Fungi</taxon>
        <taxon>Dikarya</taxon>
        <taxon>Ascomycota</taxon>
        <taxon>Pezizomycotina</taxon>
        <taxon>Sordariomycetes</taxon>
        <taxon>Sordariomycetidae</taxon>
        <taxon>Sordariales</taxon>
        <taxon>Lasiosphaeriaceae</taxon>
        <taxon>Bombardia</taxon>
    </lineage>
</organism>
<feature type="region of interest" description="Disordered" evidence="1">
    <location>
        <begin position="211"/>
        <end position="544"/>
    </location>
</feature>
<feature type="compositionally biased region" description="Basic and acidic residues" evidence="1">
    <location>
        <begin position="259"/>
        <end position="272"/>
    </location>
</feature>